<accession>A0A8H6N706</accession>
<dbReference type="Gene3D" id="2.60.200.20">
    <property type="match status" value="1"/>
</dbReference>
<evidence type="ECO:0000313" key="20">
    <source>
        <dbReference type="EMBL" id="KAF6821791.1"/>
    </source>
</evidence>
<dbReference type="InterPro" id="IPR043014">
    <property type="entry name" value="Nibrin_BRCT2_sf"/>
</dbReference>
<dbReference type="PANTHER" id="PTHR12886">
    <property type="entry name" value="PIG-M MANNOSYLTRANSFERASE"/>
    <property type="match status" value="1"/>
</dbReference>
<evidence type="ECO:0000256" key="2">
    <source>
        <dbReference type="ARBA" id="ARBA00004477"/>
    </source>
</evidence>
<evidence type="ECO:0000256" key="18">
    <source>
        <dbReference type="SAM" id="Phobius"/>
    </source>
</evidence>
<evidence type="ECO:0000256" key="6">
    <source>
        <dbReference type="ARBA" id="ARBA00022454"/>
    </source>
</evidence>
<dbReference type="PROSITE" id="PS50006">
    <property type="entry name" value="FHA_DOMAIN"/>
    <property type="match status" value="1"/>
</dbReference>
<evidence type="ECO:0000256" key="11">
    <source>
        <dbReference type="ARBA" id="ARBA00022824"/>
    </source>
</evidence>
<dbReference type="Pfam" id="PF16508">
    <property type="entry name" value="NIBRIN_BRCT_II"/>
    <property type="match status" value="1"/>
</dbReference>
<dbReference type="Gene3D" id="3.40.50.10980">
    <property type="entry name" value="Nibrin, BRCT2 domain"/>
    <property type="match status" value="1"/>
</dbReference>
<dbReference type="InterPro" id="IPR032429">
    <property type="entry name" value="Nibrin_BRCT2"/>
</dbReference>
<feature type="transmembrane region" description="Helical" evidence="18">
    <location>
        <begin position="207"/>
        <end position="232"/>
    </location>
</feature>
<comment type="subcellular location">
    <subcellularLocation>
        <location evidence="1">Chromosome</location>
    </subcellularLocation>
    <subcellularLocation>
        <location evidence="2">Endoplasmic reticulum membrane</location>
        <topology evidence="2">Multi-pass membrane protein</topology>
    </subcellularLocation>
</comment>
<comment type="caution">
    <text evidence="20">The sequence shown here is derived from an EMBL/GenBank/DDBJ whole genome shotgun (WGS) entry which is preliminary data.</text>
</comment>
<dbReference type="InterPro" id="IPR007704">
    <property type="entry name" value="PIG-M"/>
</dbReference>
<protein>
    <recommendedName>
        <fullName evidence="5">GPI mannosyltransferase 1</fullName>
    </recommendedName>
    <alternativeName>
        <fullName evidence="16">GPI mannosyltransferase I</fullName>
    </alternativeName>
    <alternativeName>
        <fullName evidence="15">Glycosylphosphatidylinositol-anchor biosynthesis protein 14</fullName>
    </alternativeName>
</protein>
<evidence type="ECO:0000256" key="17">
    <source>
        <dbReference type="SAM" id="MobiDB-lite"/>
    </source>
</evidence>
<dbReference type="EMBL" id="WIGO01000255">
    <property type="protein sequence ID" value="KAF6821791.1"/>
    <property type="molecule type" value="Genomic_DNA"/>
</dbReference>
<feature type="compositionally biased region" description="Polar residues" evidence="17">
    <location>
        <begin position="1248"/>
        <end position="1258"/>
    </location>
</feature>
<evidence type="ECO:0000256" key="15">
    <source>
        <dbReference type="ARBA" id="ARBA00030167"/>
    </source>
</evidence>
<keyword evidence="7" id="KW-0337">GPI-anchor biosynthesis</keyword>
<keyword evidence="21" id="KW-1185">Reference proteome</keyword>
<dbReference type="InterPro" id="IPR008984">
    <property type="entry name" value="SMAD_FHA_dom_sf"/>
</dbReference>
<evidence type="ECO:0000256" key="10">
    <source>
        <dbReference type="ARBA" id="ARBA00022692"/>
    </source>
</evidence>
<dbReference type="SUPFAM" id="SSF49879">
    <property type="entry name" value="SMAD/FHA domain"/>
    <property type="match status" value="1"/>
</dbReference>
<feature type="compositionally biased region" description="Polar residues" evidence="17">
    <location>
        <begin position="1171"/>
        <end position="1180"/>
    </location>
</feature>
<gene>
    <name evidence="20" type="ORF">CPLU01_12404</name>
</gene>
<dbReference type="GO" id="GO:0005789">
    <property type="term" value="C:endoplasmic reticulum membrane"/>
    <property type="evidence" value="ECO:0007669"/>
    <property type="project" value="UniProtKB-SubCell"/>
</dbReference>
<evidence type="ECO:0000256" key="5">
    <source>
        <dbReference type="ARBA" id="ARBA00013797"/>
    </source>
</evidence>
<dbReference type="GO" id="GO:0005694">
    <property type="term" value="C:chromosome"/>
    <property type="evidence" value="ECO:0007669"/>
    <property type="project" value="UniProtKB-SubCell"/>
</dbReference>
<evidence type="ECO:0000256" key="14">
    <source>
        <dbReference type="ARBA" id="ARBA00025399"/>
    </source>
</evidence>
<feature type="compositionally biased region" description="Acidic residues" evidence="17">
    <location>
        <begin position="1201"/>
        <end position="1223"/>
    </location>
</feature>
<dbReference type="GO" id="GO:0051751">
    <property type="term" value="F:alpha-1,4-mannosyltransferase activity"/>
    <property type="evidence" value="ECO:0007669"/>
    <property type="project" value="InterPro"/>
</dbReference>
<evidence type="ECO:0000313" key="21">
    <source>
        <dbReference type="Proteomes" id="UP000654918"/>
    </source>
</evidence>
<evidence type="ECO:0000256" key="9">
    <source>
        <dbReference type="ARBA" id="ARBA00022679"/>
    </source>
</evidence>
<comment type="similarity">
    <text evidence="4">Belongs to the PIGM family.</text>
</comment>
<dbReference type="GO" id="GO:1990529">
    <property type="term" value="C:glycosylphosphatidylinositol-mannosyltransferase I complex"/>
    <property type="evidence" value="ECO:0007669"/>
    <property type="project" value="TreeGrafter"/>
</dbReference>
<feature type="compositionally biased region" description="Low complexity" evidence="17">
    <location>
        <begin position="1232"/>
        <end position="1247"/>
    </location>
</feature>
<name>A0A8H6N706_9PEZI</name>
<dbReference type="AlphaFoldDB" id="A0A8H6N706"/>
<dbReference type="Proteomes" id="UP000654918">
    <property type="component" value="Unassembled WGS sequence"/>
</dbReference>
<feature type="region of interest" description="Disordered" evidence="17">
    <location>
        <begin position="1090"/>
        <end position="1258"/>
    </location>
</feature>
<feature type="transmembrane region" description="Helical" evidence="18">
    <location>
        <begin position="126"/>
        <end position="149"/>
    </location>
</feature>
<feature type="transmembrane region" description="Helical" evidence="18">
    <location>
        <begin position="56"/>
        <end position="75"/>
    </location>
</feature>
<dbReference type="InterPro" id="IPR000253">
    <property type="entry name" value="FHA_dom"/>
</dbReference>
<feature type="transmembrane region" description="Helical" evidence="18">
    <location>
        <begin position="329"/>
        <end position="346"/>
    </location>
</feature>
<evidence type="ECO:0000256" key="16">
    <source>
        <dbReference type="ARBA" id="ARBA00032997"/>
    </source>
</evidence>
<evidence type="ECO:0000256" key="1">
    <source>
        <dbReference type="ARBA" id="ARBA00004286"/>
    </source>
</evidence>
<evidence type="ECO:0000256" key="13">
    <source>
        <dbReference type="ARBA" id="ARBA00023136"/>
    </source>
</evidence>
<evidence type="ECO:0000256" key="3">
    <source>
        <dbReference type="ARBA" id="ARBA00004687"/>
    </source>
</evidence>
<feature type="transmembrane region" description="Helical" evidence="18">
    <location>
        <begin position="184"/>
        <end position="200"/>
    </location>
</feature>
<dbReference type="GO" id="GO:0006506">
    <property type="term" value="P:GPI anchor biosynthetic process"/>
    <property type="evidence" value="ECO:0007669"/>
    <property type="project" value="UniProtKB-UniPathway"/>
</dbReference>
<feature type="transmembrane region" description="Helical" evidence="18">
    <location>
        <begin position="424"/>
        <end position="448"/>
    </location>
</feature>
<keyword evidence="11" id="KW-0256">Endoplasmic reticulum</keyword>
<feature type="compositionally biased region" description="Polar residues" evidence="17">
    <location>
        <begin position="485"/>
        <end position="503"/>
    </location>
</feature>
<feature type="compositionally biased region" description="Low complexity" evidence="17">
    <location>
        <begin position="943"/>
        <end position="955"/>
    </location>
</feature>
<reference evidence="20" key="1">
    <citation type="journal article" date="2020" name="Phytopathology">
        <title>Genome Sequence Resources of Colletotrichum truncatum, C. plurivorum, C. musicola, and C. sojae: Four Species Pathogenic to Soybean (Glycine max).</title>
        <authorList>
            <person name="Rogerio F."/>
            <person name="Boufleur T.R."/>
            <person name="Ciampi-Guillardi M."/>
            <person name="Sukno S.A."/>
            <person name="Thon M.R."/>
            <person name="Massola Junior N.S."/>
            <person name="Baroncelli R."/>
        </authorList>
    </citation>
    <scope>NUCLEOTIDE SEQUENCE</scope>
    <source>
        <strain evidence="20">LFN00145</strain>
    </source>
</reference>
<evidence type="ECO:0000256" key="7">
    <source>
        <dbReference type="ARBA" id="ARBA00022502"/>
    </source>
</evidence>
<evidence type="ECO:0000256" key="8">
    <source>
        <dbReference type="ARBA" id="ARBA00022676"/>
    </source>
</evidence>
<feature type="domain" description="FHA" evidence="19">
    <location>
        <begin position="530"/>
        <end position="595"/>
    </location>
</feature>
<feature type="compositionally biased region" description="Pro residues" evidence="17">
    <location>
        <begin position="1183"/>
        <end position="1192"/>
    </location>
</feature>
<evidence type="ECO:0000256" key="12">
    <source>
        <dbReference type="ARBA" id="ARBA00022989"/>
    </source>
</evidence>
<feature type="region of interest" description="Disordered" evidence="17">
    <location>
        <begin position="871"/>
        <end position="1047"/>
    </location>
</feature>
<proteinExistence type="inferred from homology"/>
<organism evidence="20 21">
    <name type="scientific">Colletotrichum plurivorum</name>
    <dbReference type="NCBI Taxonomy" id="2175906"/>
    <lineage>
        <taxon>Eukaryota</taxon>
        <taxon>Fungi</taxon>
        <taxon>Dikarya</taxon>
        <taxon>Ascomycota</taxon>
        <taxon>Pezizomycotina</taxon>
        <taxon>Sordariomycetes</taxon>
        <taxon>Hypocreomycetidae</taxon>
        <taxon>Glomerellales</taxon>
        <taxon>Glomerellaceae</taxon>
        <taxon>Colletotrichum</taxon>
        <taxon>Colletotrichum orchidearum species complex</taxon>
    </lineage>
</organism>
<feature type="compositionally biased region" description="Polar residues" evidence="17">
    <location>
        <begin position="876"/>
        <end position="906"/>
    </location>
</feature>
<evidence type="ECO:0000256" key="4">
    <source>
        <dbReference type="ARBA" id="ARBA00011071"/>
    </source>
</evidence>
<dbReference type="Pfam" id="PF00498">
    <property type="entry name" value="FHA"/>
    <property type="match status" value="1"/>
</dbReference>
<feature type="transmembrane region" description="Helical" evidence="18">
    <location>
        <begin position="395"/>
        <end position="412"/>
    </location>
</feature>
<keyword evidence="6" id="KW-0158">Chromosome</keyword>
<dbReference type="InterPro" id="IPR036420">
    <property type="entry name" value="BRCT_dom_sf"/>
</dbReference>
<feature type="transmembrane region" description="Helical" evidence="18">
    <location>
        <begin position="358"/>
        <end position="383"/>
    </location>
</feature>
<dbReference type="Pfam" id="PF05007">
    <property type="entry name" value="Mannosyl_trans"/>
    <property type="match status" value="1"/>
</dbReference>
<dbReference type="UniPathway" id="UPA00196"/>
<keyword evidence="8 20" id="KW-0328">Glycosyltransferase</keyword>
<sequence length="1258" mass="139510">MWGVERKEWVPPRAASRCAHVTPNFPTLGLKGFVLPTADETTHPNMASLDALFRPVPLFGAAALLRVGMLFYGLWQDANSAMKYTDIDYLVFTDAARFTAQGRSPYDRETYRYTPLLAWMLVPSAWGGWFSFGKVVFAVADLLAGWLIVRILRGRGIDDGRALKFASIWLLNPMVATISTRGSSEGLLGVTVMALLWAVLEKRITLASLLLGFGVHFKIYPFIYAPAIVWWLDDETLGRRGTAVEKTAAQALTNFMNPERVKLAIVSLATFLGLNIAMFSLYGGPFLVHTYFHHVTRIDHRHNFSPYNVLLYLTSAFPSTSTIKIESVAFLPQILLSTVLIPLVVAKKDLATSMMAQTFAFVTFNKVCTSQYFLWYMVFLPIYLPGSSFLRKPRLGVTALVLWIVSQAAWLQQGFQLEFLGYSTFFPGLFTSSVGFFLVNCWILGIIVGDGAEGTGLSEMGPGWLLPGGWHVIGRHFPAKRKRGANTSRNISPHHSLTSSQPSRAAIDGRIAQRPATILIADQRTGAAMWLLENDANIFDAGQLAISHKTISRKHLTIKVDAVSDGDSQELSRRSTVTIEDLGTKTGTTVDGHKYKGEKHVVTESTAEIKMGGCPDLFSLKWHPVVLTFSFSSRELQAGPFSRLRADLEQLDIKLTLDYNIQHTTHVVVKKRNTSKGLQALVNGRYIVTDSYVDAIVSAADGSPDEASALEGDFNKYWPNPLEHLPPRGGEPVERPTSAYAPDESRQNIFDGYTFIFYEKGQFENLRAPINNGKGKALYKKVDPNVTTVDDFVLYVKTEAGEKGLGSFEDGSEGRGVAVVRYTPSKGDAMDWYANFFTEVSLRLDHRPIEQNEFLEAILISDASILRRPLDFDPTQAPTGTAPLQRTSTNSSSMDVDQPATSQSKAQEGAAASGPAFKTTRVRRAATRRFAGFDADDDDDDIVTPPVTESVPVSAEPEEGLFVSQEAPPPEEVPESPQEKSNRRSQRKRPAAEVDDSLEDIIPAAAAAKKRRIAAGEDPLPRETPEAEEAPVPKPAPKPKRVKKEIDVLDVARQRREEEEARAKAEKEDLANLPADIDLAEIRRLQIVEEMPLRQRSRDTSHDQDAENGRWDPRWNGRKNFKRFRSRGELTGRQPQKVIVPLSEVRNKDFGIGDDYWLEDDSQQRKKGNDSQKSGTNQSEPAAAPPPPPPPAQRQRIVLSDDSDDDESEMPEPEMEPEPEPEPEPTPKPAPRARSTRAATTQSQATSHSLDLLNNTPL</sequence>
<feature type="compositionally biased region" description="Basic and acidic residues" evidence="17">
    <location>
        <begin position="1090"/>
        <end position="1115"/>
    </location>
</feature>
<comment type="pathway">
    <text evidence="3">Glycolipid biosynthesis; glycosylphosphatidylinositol-anchor biosynthesis.</text>
</comment>
<feature type="region of interest" description="Disordered" evidence="17">
    <location>
        <begin position="483"/>
        <end position="505"/>
    </location>
</feature>
<keyword evidence="13 18" id="KW-0472">Membrane</keyword>
<feature type="compositionally biased region" description="Basic residues" evidence="17">
    <location>
        <begin position="1116"/>
        <end position="1125"/>
    </location>
</feature>
<dbReference type="Gene3D" id="3.40.50.10190">
    <property type="entry name" value="BRCT domain"/>
    <property type="match status" value="1"/>
</dbReference>
<dbReference type="GO" id="GO:0004376">
    <property type="term" value="F:GPI mannosyltransferase activity"/>
    <property type="evidence" value="ECO:0007669"/>
    <property type="project" value="InterPro"/>
</dbReference>
<keyword evidence="9 20" id="KW-0808">Transferase</keyword>
<comment type="function">
    <text evidence="14">Mannosyltransferase involved in glycosylphosphatidylinositol-anchor biosynthesis. Transfers the first alpha-1,4-mannose to GlcN-acyl-PI during GPI precursor assembly. Required for cell wall integrity.</text>
</comment>
<keyword evidence="10 18" id="KW-0812">Transmembrane</keyword>
<evidence type="ECO:0000259" key="19">
    <source>
        <dbReference type="PROSITE" id="PS50006"/>
    </source>
</evidence>
<keyword evidence="12 18" id="KW-1133">Transmembrane helix</keyword>
<dbReference type="PANTHER" id="PTHR12886:SF0">
    <property type="entry name" value="GPI MANNOSYLTRANSFERASE 1"/>
    <property type="match status" value="1"/>
</dbReference>
<feature type="transmembrane region" description="Helical" evidence="18">
    <location>
        <begin position="263"/>
        <end position="292"/>
    </location>
</feature>